<evidence type="ECO:0000313" key="1">
    <source>
        <dbReference type="EMBL" id="EGV91668.1"/>
    </source>
</evidence>
<dbReference type="Proteomes" id="UP000001075">
    <property type="component" value="Unassembled WGS sequence"/>
</dbReference>
<protein>
    <submittedName>
        <fullName evidence="1">Uncharacterized protein</fullName>
    </submittedName>
</protein>
<proteinExistence type="predicted"/>
<name>G3HDM9_CRIGR</name>
<dbReference type="InParanoid" id="G3HDM9"/>
<organism evidence="1 2">
    <name type="scientific">Cricetulus griseus</name>
    <name type="common">Chinese hamster</name>
    <name type="synonym">Cricetulus barabensis griseus</name>
    <dbReference type="NCBI Taxonomy" id="10029"/>
    <lineage>
        <taxon>Eukaryota</taxon>
        <taxon>Metazoa</taxon>
        <taxon>Chordata</taxon>
        <taxon>Craniata</taxon>
        <taxon>Vertebrata</taxon>
        <taxon>Euteleostomi</taxon>
        <taxon>Mammalia</taxon>
        <taxon>Eutheria</taxon>
        <taxon>Euarchontoglires</taxon>
        <taxon>Glires</taxon>
        <taxon>Rodentia</taxon>
        <taxon>Myomorpha</taxon>
        <taxon>Muroidea</taxon>
        <taxon>Cricetidae</taxon>
        <taxon>Cricetinae</taxon>
        <taxon>Cricetulus</taxon>
    </lineage>
</organism>
<dbReference type="AlphaFoldDB" id="G3HDM9"/>
<sequence length="50" mass="5925">MEAGWQSRWSPISLRIFNRHRCLSEQGFSKRNGKTSRKFRSSLKIQIVSE</sequence>
<dbReference type="EMBL" id="JH000299">
    <property type="protein sequence ID" value="EGV91668.1"/>
    <property type="molecule type" value="Genomic_DNA"/>
</dbReference>
<reference evidence="2" key="1">
    <citation type="journal article" date="2011" name="Nat. Biotechnol.">
        <title>The genomic sequence of the Chinese hamster ovary (CHO)-K1 cell line.</title>
        <authorList>
            <person name="Xu X."/>
            <person name="Nagarajan H."/>
            <person name="Lewis N.E."/>
            <person name="Pan S."/>
            <person name="Cai Z."/>
            <person name="Liu X."/>
            <person name="Chen W."/>
            <person name="Xie M."/>
            <person name="Wang W."/>
            <person name="Hammond S."/>
            <person name="Andersen M.R."/>
            <person name="Neff N."/>
            <person name="Passarelli B."/>
            <person name="Koh W."/>
            <person name="Fan H.C."/>
            <person name="Wang J."/>
            <person name="Gui Y."/>
            <person name="Lee K.H."/>
            <person name="Betenbaugh M.J."/>
            <person name="Quake S.R."/>
            <person name="Famili I."/>
            <person name="Palsson B.O."/>
            <person name="Wang J."/>
        </authorList>
    </citation>
    <scope>NUCLEOTIDE SEQUENCE [LARGE SCALE GENOMIC DNA]</scope>
    <source>
        <strain evidence="2">CHO K1 cell line</strain>
    </source>
</reference>
<evidence type="ECO:0000313" key="2">
    <source>
        <dbReference type="Proteomes" id="UP000001075"/>
    </source>
</evidence>
<gene>
    <name evidence="1" type="ORF">I79_008615</name>
</gene>
<accession>G3HDM9</accession>